<keyword evidence="1" id="KW-0648">Protein biosynthesis</keyword>
<organism evidence="3 4">
    <name type="scientific">Aerophobetes bacterium</name>
    <dbReference type="NCBI Taxonomy" id="2030807"/>
    <lineage>
        <taxon>Bacteria</taxon>
        <taxon>Candidatus Aerophobota</taxon>
    </lineage>
</organism>
<sequence>MEKKEKKINREEVRYIAHLARLNLTEEEEEKFTRQLGEILAYVEKLRKLDTRNVPPTSHVLPVKNVFREDEKKSSLSPEEALSNAPQRKYGQFRVPKVIE</sequence>
<dbReference type="PANTHER" id="PTHR15004:SF0">
    <property type="entry name" value="GLUTAMYL-TRNA(GLN) AMIDOTRANSFERASE SUBUNIT C, MITOCHONDRIAL"/>
    <property type="match status" value="1"/>
</dbReference>
<dbReference type="EMBL" id="QMPZ01000004">
    <property type="protein sequence ID" value="RLE10668.1"/>
    <property type="molecule type" value="Genomic_DNA"/>
</dbReference>
<dbReference type="InterPro" id="IPR036113">
    <property type="entry name" value="Asp/Glu-ADT_sf_sub_c"/>
</dbReference>
<dbReference type="GO" id="GO:0006450">
    <property type="term" value="P:regulation of translational fidelity"/>
    <property type="evidence" value="ECO:0007669"/>
    <property type="project" value="InterPro"/>
</dbReference>
<comment type="similarity">
    <text evidence="1">Belongs to the GatC family.</text>
</comment>
<comment type="subunit">
    <text evidence="1">Heterotrimer of A, B and C subunits.</text>
</comment>
<dbReference type="HAMAP" id="MF_00122">
    <property type="entry name" value="GatC"/>
    <property type="match status" value="1"/>
</dbReference>
<dbReference type="EC" id="6.3.5.-" evidence="1"/>
<protein>
    <recommendedName>
        <fullName evidence="1">Aspartyl/glutamyl-tRNA(Asn/Gln) amidotransferase subunit C</fullName>
        <shortName evidence="1">Asp/Glu-ADT subunit C</shortName>
        <ecNumber evidence="1">6.3.5.-</ecNumber>
    </recommendedName>
</protein>
<keyword evidence="1" id="KW-0436">Ligase</keyword>
<keyword evidence="1" id="KW-0547">Nucleotide-binding</keyword>
<comment type="catalytic activity">
    <reaction evidence="1">
        <text>L-glutamyl-tRNA(Gln) + L-glutamine + ATP + H2O = L-glutaminyl-tRNA(Gln) + L-glutamate + ADP + phosphate + H(+)</text>
        <dbReference type="Rhea" id="RHEA:17521"/>
        <dbReference type="Rhea" id="RHEA-COMP:9681"/>
        <dbReference type="Rhea" id="RHEA-COMP:9684"/>
        <dbReference type="ChEBI" id="CHEBI:15377"/>
        <dbReference type="ChEBI" id="CHEBI:15378"/>
        <dbReference type="ChEBI" id="CHEBI:29985"/>
        <dbReference type="ChEBI" id="CHEBI:30616"/>
        <dbReference type="ChEBI" id="CHEBI:43474"/>
        <dbReference type="ChEBI" id="CHEBI:58359"/>
        <dbReference type="ChEBI" id="CHEBI:78520"/>
        <dbReference type="ChEBI" id="CHEBI:78521"/>
        <dbReference type="ChEBI" id="CHEBI:456216"/>
    </reaction>
</comment>
<dbReference type="GO" id="GO:0016740">
    <property type="term" value="F:transferase activity"/>
    <property type="evidence" value="ECO:0007669"/>
    <property type="project" value="UniProtKB-KW"/>
</dbReference>
<proteinExistence type="inferred from homology"/>
<dbReference type="GO" id="GO:0050567">
    <property type="term" value="F:glutaminyl-tRNA synthase (glutamine-hydrolyzing) activity"/>
    <property type="evidence" value="ECO:0007669"/>
    <property type="project" value="UniProtKB-UniRule"/>
</dbReference>
<evidence type="ECO:0000313" key="3">
    <source>
        <dbReference type="EMBL" id="RLE10668.1"/>
    </source>
</evidence>
<dbReference type="Pfam" id="PF02686">
    <property type="entry name" value="GatC"/>
    <property type="match status" value="1"/>
</dbReference>
<evidence type="ECO:0000256" key="1">
    <source>
        <dbReference type="HAMAP-Rule" id="MF_00122"/>
    </source>
</evidence>
<name>A0A497E5Y4_UNCAE</name>
<dbReference type="InterPro" id="IPR003837">
    <property type="entry name" value="GatC"/>
</dbReference>
<dbReference type="Proteomes" id="UP000279422">
    <property type="component" value="Unassembled WGS sequence"/>
</dbReference>
<dbReference type="GO" id="GO:0006412">
    <property type="term" value="P:translation"/>
    <property type="evidence" value="ECO:0007669"/>
    <property type="project" value="UniProtKB-UniRule"/>
</dbReference>
<dbReference type="GO" id="GO:0050566">
    <property type="term" value="F:asparaginyl-tRNA synthase (glutamine-hydrolyzing) activity"/>
    <property type="evidence" value="ECO:0007669"/>
    <property type="project" value="RHEA"/>
</dbReference>
<dbReference type="PANTHER" id="PTHR15004">
    <property type="entry name" value="GLUTAMYL-TRNA(GLN) AMIDOTRANSFERASE SUBUNIT C, MITOCHONDRIAL"/>
    <property type="match status" value="1"/>
</dbReference>
<comment type="catalytic activity">
    <reaction evidence="1">
        <text>L-aspartyl-tRNA(Asn) + L-glutamine + ATP + H2O = L-asparaginyl-tRNA(Asn) + L-glutamate + ADP + phosphate + 2 H(+)</text>
        <dbReference type="Rhea" id="RHEA:14513"/>
        <dbReference type="Rhea" id="RHEA-COMP:9674"/>
        <dbReference type="Rhea" id="RHEA-COMP:9677"/>
        <dbReference type="ChEBI" id="CHEBI:15377"/>
        <dbReference type="ChEBI" id="CHEBI:15378"/>
        <dbReference type="ChEBI" id="CHEBI:29985"/>
        <dbReference type="ChEBI" id="CHEBI:30616"/>
        <dbReference type="ChEBI" id="CHEBI:43474"/>
        <dbReference type="ChEBI" id="CHEBI:58359"/>
        <dbReference type="ChEBI" id="CHEBI:78515"/>
        <dbReference type="ChEBI" id="CHEBI:78516"/>
        <dbReference type="ChEBI" id="CHEBI:456216"/>
    </reaction>
</comment>
<reference evidence="3 4" key="1">
    <citation type="submission" date="2018-06" db="EMBL/GenBank/DDBJ databases">
        <title>Extensive metabolic versatility and redundancy in microbially diverse, dynamic hydrothermal sediments.</title>
        <authorList>
            <person name="Dombrowski N."/>
            <person name="Teske A."/>
            <person name="Baker B.J."/>
        </authorList>
    </citation>
    <scope>NUCLEOTIDE SEQUENCE [LARGE SCALE GENOMIC DNA]</scope>
    <source>
        <strain evidence="3">B47_G16</strain>
    </source>
</reference>
<evidence type="ECO:0000256" key="2">
    <source>
        <dbReference type="SAM" id="MobiDB-lite"/>
    </source>
</evidence>
<keyword evidence="3" id="KW-0808">Transferase</keyword>
<dbReference type="NCBIfam" id="TIGR00135">
    <property type="entry name" value="gatC"/>
    <property type="match status" value="1"/>
</dbReference>
<dbReference type="GO" id="GO:0005524">
    <property type="term" value="F:ATP binding"/>
    <property type="evidence" value="ECO:0007669"/>
    <property type="project" value="UniProtKB-KW"/>
</dbReference>
<dbReference type="GO" id="GO:0070681">
    <property type="term" value="P:glutaminyl-tRNAGln biosynthesis via transamidation"/>
    <property type="evidence" value="ECO:0007669"/>
    <property type="project" value="TreeGrafter"/>
</dbReference>
<dbReference type="SUPFAM" id="SSF141000">
    <property type="entry name" value="Glu-tRNAGln amidotransferase C subunit"/>
    <property type="match status" value="1"/>
</dbReference>
<dbReference type="Gene3D" id="1.10.20.60">
    <property type="entry name" value="Glu-tRNAGln amidotransferase C subunit, N-terminal domain"/>
    <property type="match status" value="1"/>
</dbReference>
<gene>
    <name evidence="1" type="primary">gatC</name>
    <name evidence="3" type="ORF">DRJ00_00800</name>
</gene>
<keyword evidence="1" id="KW-0067">ATP-binding</keyword>
<dbReference type="AlphaFoldDB" id="A0A497E5Y4"/>
<comment type="caution">
    <text evidence="3">The sequence shown here is derived from an EMBL/GenBank/DDBJ whole genome shotgun (WGS) entry which is preliminary data.</text>
</comment>
<feature type="region of interest" description="Disordered" evidence="2">
    <location>
        <begin position="69"/>
        <end position="88"/>
    </location>
</feature>
<evidence type="ECO:0000313" key="4">
    <source>
        <dbReference type="Proteomes" id="UP000279422"/>
    </source>
</evidence>
<comment type="function">
    <text evidence="1">Allows the formation of correctly charged Asn-tRNA(Asn) or Gln-tRNA(Gln) through the transamidation of misacylated Asp-tRNA(Asn) or Glu-tRNA(Gln) in organisms which lack either or both of asparaginyl-tRNA or glutaminyl-tRNA synthetases. The reaction takes place in the presence of glutamine and ATP through an activated phospho-Asp-tRNA(Asn) or phospho-Glu-tRNA(Gln).</text>
</comment>
<accession>A0A497E5Y4</accession>